<keyword evidence="1" id="KW-1133">Transmembrane helix</keyword>
<organism evidence="2 3">
    <name type="scientific">Amblyomma americanum</name>
    <name type="common">Lone star tick</name>
    <dbReference type="NCBI Taxonomy" id="6943"/>
    <lineage>
        <taxon>Eukaryota</taxon>
        <taxon>Metazoa</taxon>
        <taxon>Ecdysozoa</taxon>
        <taxon>Arthropoda</taxon>
        <taxon>Chelicerata</taxon>
        <taxon>Arachnida</taxon>
        <taxon>Acari</taxon>
        <taxon>Parasitiformes</taxon>
        <taxon>Ixodida</taxon>
        <taxon>Ixodoidea</taxon>
        <taxon>Ixodidae</taxon>
        <taxon>Amblyomminae</taxon>
        <taxon>Amblyomma</taxon>
    </lineage>
</organism>
<keyword evidence="1" id="KW-0812">Transmembrane</keyword>
<dbReference type="InterPro" id="IPR004156">
    <property type="entry name" value="OATP"/>
</dbReference>
<comment type="caution">
    <text evidence="2">The sequence shown here is derived from an EMBL/GenBank/DDBJ whole genome shotgun (WGS) entry which is preliminary data.</text>
</comment>
<evidence type="ECO:0000313" key="2">
    <source>
        <dbReference type="EMBL" id="KAK8775947.1"/>
    </source>
</evidence>
<keyword evidence="1" id="KW-0472">Membrane</keyword>
<name>A0AAQ4EMJ8_AMBAM</name>
<reference evidence="2 3" key="1">
    <citation type="journal article" date="2023" name="Arcadia Sci">
        <title>De novo assembly of a long-read Amblyomma americanum tick genome.</title>
        <authorList>
            <person name="Chou S."/>
            <person name="Poskanzer K.E."/>
            <person name="Rollins M."/>
            <person name="Thuy-Boun P.S."/>
        </authorList>
    </citation>
    <scope>NUCLEOTIDE SEQUENCE [LARGE SCALE GENOMIC DNA]</scope>
    <source>
        <strain evidence="2">F_SG_1</strain>
        <tissue evidence="2">Salivary glands</tissue>
    </source>
</reference>
<dbReference type="GO" id="GO:0016020">
    <property type="term" value="C:membrane"/>
    <property type="evidence" value="ECO:0007669"/>
    <property type="project" value="InterPro"/>
</dbReference>
<proteinExistence type="predicted"/>
<evidence type="ECO:0000313" key="3">
    <source>
        <dbReference type="Proteomes" id="UP001321473"/>
    </source>
</evidence>
<dbReference type="GO" id="GO:0055085">
    <property type="term" value="P:transmembrane transport"/>
    <property type="evidence" value="ECO:0007669"/>
    <property type="project" value="InterPro"/>
</dbReference>
<dbReference type="Pfam" id="PF03137">
    <property type="entry name" value="OATP"/>
    <property type="match status" value="1"/>
</dbReference>
<dbReference type="AlphaFoldDB" id="A0AAQ4EMJ8"/>
<keyword evidence="3" id="KW-1185">Reference proteome</keyword>
<dbReference type="EMBL" id="JARKHS020013519">
    <property type="protein sequence ID" value="KAK8775947.1"/>
    <property type="molecule type" value="Genomic_DNA"/>
</dbReference>
<evidence type="ECO:0000256" key="1">
    <source>
        <dbReference type="SAM" id="Phobius"/>
    </source>
</evidence>
<sequence length="75" mass="8154">MIAIPSACGETLLGGYLIDKLDLTCANIIRMSVFASMLTWLVMGFVLFHCPNSSFAGMSFTGEDGDASRRMTQQI</sequence>
<gene>
    <name evidence="2" type="ORF">V5799_030708</name>
</gene>
<dbReference type="Proteomes" id="UP001321473">
    <property type="component" value="Unassembled WGS sequence"/>
</dbReference>
<protein>
    <submittedName>
        <fullName evidence="2">Uncharacterized protein</fullName>
    </submittedName>
</protein>
<feature type="transmembrane region" description="Helical" evidence="1">
    <location>
        <begin position="28"/>
        <end position="48"/>
    </location>
</feature>
<accession>A0AAQ4EMJ8</accession>